<accession>A0AAV7QGI1</accession>
<evidence type="ECO:0000256" key="1">
    <source>
        <dbReference type="SAM" id="MobiDB-lite"/>
    </source>
</evidence>
<dbReference type="Proteomes" id="UP001066276">
    <property type="component" value="Chromosome 6"/>
</dbReference>
<protein>
    <recommendedName>
        <fullName evidence="5">Secreted protein</fullName>
    </recommendedName>
</protein>
<proteinExistence type="predicted"/>
<keyword evidence="4" id="KW-1185">Reference proteome</keyword>
<organism evidence="3 4">
    <name type="scientific">Pleurodeles waltl</name>
    <name type="common">Iberian ribbed newt</name>
    <dbReference type="NCBI Taxonomy" id="8319"/>
    <lineage>
        <taxon>Eukaryota</taxon>
        <taxon>Metazoa</taxon>
        <taxon>Chordata</taxon>
        <taxon>Craniata</taxon>
        <taxon>Vertebrata</taxon>
        <taxon>Euteleostomi</taxon>
        <taxon>Amphibia</taxon>
        <taxon>Batrachia</taxon>
        <taxon>Caudata</taxon>
        <taxon>Salamandroidea</taxon>
        <taxon>Salamandridae</taxon>
        <taxon>Pleurodelinae</taxon>
        <taxon>Pleurodeles</taxon>
    </lineage>
</organism>
<feature type="chain" id="PRO_5043395266" description="Secreted protein" evidence="2">
    <location>
        <begin position="23"/>
        <end position="180"/>
    </location>
</feature>
<evidence type="ECO:0008006" key="5">
    <source>
        <dbReference type="Google" id="ProtNLM"/>
    </source>
</evidence>
<feature type="signal peptide" evidence="2">
    <location>
        <begin position="1"/>
        <end position="22"/>
    </location>
</feature>
<evidence type="ECO:0000313" key="4">
    <source>
        <dbReference type="Proteomes" id="UP001066276"/>
    </source>
</evidence>
<evidence type="ECO:0000256" key="2">
    <source>
        <dbReference type="SAM" id="SignalP"/>
    </source>
</evidence>
<feature type="region of interest" description="Disordered" evidence="1">
    <location>
        <begin position="25"/>
        <end position="47"/>
    </location>
</feature>
<keyword evidence="2" id="KW-0732">Signal</keyword>
<dbReference type="EMBL" id="JANPWB010000010">
    <property type="protein sequence ID" value="KAJ1138392.1"/>
    <property type="molecule type" value="Genomic_DNA"/>
</dbReference>
<reference evidence="3" key="1">
    <citation type="journal article" date="2022" name="bioRxiv">
        <title>Sequencing and chromosome-scale assembly of the giantPleurodeles waltlgenome.</title>
        <authorList>
            <person name="Brown T."/>
            <person name="Elewa A."/>
            <person name="Iarovenko S."/>
            <person name="Subramanian E."/>
            <person name="Araus A.J."/>
            <person name="Petzold A."/>
            <person name="Susuki M."/>
            <person name="Suzuki K.-i.T."/>
            <person name="Hayashi T."/>
            <person name="Toyoda A."/>
            <person name="Oliveira C."/>
            <person name="Osipova E."/>
            <person name="Leigh N.D."/>
            <person name="Simon A."/>
            <person name="Yun M.H."/>
        </authorList>
    </citation>
    <scope>NUCLEOTIDE SEQUENCE</scope>
    <source>
        <strain evidence="3">20211129_DDA</strain>
        <tissue evidence="3">Liver</tissue>
    </source>
</reference>
<gene>
    <name evidence="3" type="ORF">NDU88_004778</name>
</gene>
<dbReference type="AlphaFoldDB" id="A0AAV7QGI1"/>
<sequence length="180" mass="19741">MRCLCTAYALLDALLCMATLTAKPQEPLRSPKSPKSPRPRLSPHRDSVTALMRKQAAALVAPACSQKLLPPCQQLLPPRTVLTRLPGFQRLFLLLARGAASSGSPQTVWRAPDAGRHAPRAHTCTRGEQTATRATRHQRRASELLSRLSRLSRVSTASVHFTGKDRVPFQRVCPTSPEPP</sequence>
<comment type="caution">
    <text evidence="3">The sequence shown here is derived from an EMBL/GenBank/DDBJ whole genome shotgun (WGS) entry which is preliminary data.</text>
</comment>
<name>A0AAV7QGI1_PLEWA</name>
<evidence type="ECO:0000313" key="3">
    <source>
        <dbReference type="EMBL" id="KAJ1138392.1"/>
    </source>
</evidence>